<organism evidence="1 2">
    <name type="scientific">Candidatus Enterocloster excrementipullorum</name>
    <dbReference type="NCBI Taxonomy" id="2838559"/>
    <lineage>
        <taxon>Bacteria</taxon>
        <taxon>Bacillati</taxon>
        <taxon>Bacillota</taxon>
        <taxon>Clostridia</taxon>
        <taxon>Lachnospirales</taxon>
        <taxon>Lachnospiraceae</taxon>
        <taxon>Enterocloster</taxon>
    </lineage>
</organism>
<dbReference type="InterPro" id="IPR032466">
    <property type="entry name" value="Metal_Hydrolase"/>
</dbReference>
<comment type="caution">
    <text evidence="1">The sequence shown here is derived from an EMBL/GenBank/DDBJ whole genome shotgun (WGS) entry which is preliminary data.</text>
</comment>
<dbReference type="CDD" id="cd01301">
    <property type="entry name" value="rDP_like"/>
    <property type="match status" value="1"/>
</dbReference>
<dbReference type="InterPro" id="IPR008257">
    <property type="entry name" value="Pept_M19"/>
</dbReference>
<dbReference type="Proteomes" id="UP000823910">
    <property type="component" value="Unassembled WGS sequence"/>
</dbReference>
<dbReference type="GO" id="GO:0070573">
    <property type="term" value="F:metallodipeptidase activity"/>
    <property type="evidence" value="ECO:0007669"/>
    <property type="project" value="InterPro"/>
</dbReference>
<reference evidence="1" key="1">
    <citation type="journal article" date="2021" name="PeerJ">
        <title>Extensive microbial diversity within the chicken gut microbiome revealed by metagenomics and culture.</title>
        <authorList>
            <person name="Gilroy R."/>
            <person name="Ravi A."/>
            <person name="Getino M."/>
            <person name="Pursley I."/>
            <person name="Horton D.L."/>
            <person name="Alikhan N.F."/>
            <person name="Baker D."/>
            <person name="Gharbi K."/>
            <person name="Hall N."/>
            <person name="Watson M."/>
            <person name="Adriaenssens E.M."/>
            <person name="Foster-Nyarko E."/>
            <person name="Jarju S."/>
            <person name="Secka A."/>
            <person name="Antonio M."/>
            <person name="Oren A."/>
            <person name="Chaudhuri R.R."/>
            <person name="La Ragione R."/>
            <person name="Hildebrand F."/>
            <person name="Pallen M.J."/>
        </authorList>
    </citation>
    <scope>NUCLEOTIDE SEQUENCE</scope>
    <source>
        <strain evidence="1">CHK180-15479</strain>
    </source>
</reference>
<dbReference type="SUPFAM" id="SSF51556">
    <property type="entry name" value="Metallo-dependent hydrolases"/>
    <property type="match status" value="1"/>
</dbReference>
<protein>
    <submittedName>
        <fullName evidence="1">Dipeptidase</fullName>
    </submittedName>
</protein>
<dbReference type="PROSITE" id="PS51365">
    <property type="entry name" value="RENAL_DIPEPTIDASE_2"/>
    <property type="match status" value="1"/>
</dbReference>
<dbReference type="PANTHER" id="PTHR10443">
    <property type="entry name" value="MICROSOMAL DIPEPTIDASE"/>
    <property type="match status" value="1"/>
</dbReference>
<accession>A0A9D2N1I1</accession>
<dbReference type="GO" id="GO:0006508">
    <property type="term" value="P:proteolysis"/>
    <property type="evidence" value="ECO:0007669"/>
    <property type="project" value="InterPro"/>
</dbReference>
<dbReference type="PANTHER" id="PTHR10443:SF12">
    <property type="entry name" value="DIPEPTIDASE"/>
    <property type="match status" value="1"/>
</dbReference>
<sequence>MKVLDMHCDTIGELYGQEKAGVSQGIVRNSLMVDLEKMERGDYGLQVFALFVNLQSAGDDPFARCMEMADTFYRELSAYPDRIGIVRTYEDIEKNWKRGRMSALLSIEEGGTCRGNLAFLRDFYRLGVRMMTLTWNYPNELAYPNRFSRLPDGRGCFEAETERGLTETGIAFVEEMDRLGMIIDVSHLGDKGIWDVLERAKGPVVASHSNARALASHPRNLTDDMIRRLSEKGGVMGINYCAAFLEDFGPEEKEISRISRMVEHMKHIRNVGGIGCIGLGSDFDGISCPLEMENAAALPRLAQEMERAGFSAGEIEAVFYGNALRVFRDVLA</sequence>
<evidence type="ECO:0000313" key="1">
    <source>
        <dbReference type="EMBL" id="HJC06424.1"/>
    </source>
</evidence>
<gene>
    <name evidence="1" type="ORF">H9704_09760</name>
</gene>
<proteinExistence type="predicted"/>
<dbReference type="EMBL" id="DWWT01000047">
    <property type="protein sequence ID" value="HJC06424.1"/>
    <property type="molecule type" value="Genomic_DNA"/>
</dbReference>
<dbReference type="AlphaFoldDB" id="A0A9D2N1I1"/>
<dbReference type="Pfam" id="PF01244">
    <property type="entry name" value="Peptidase_M19"/>
    <property type="match status" value="1"/>
</dbReference>
<name>A0A9D2N1I1_9FIRM</name>
<evidence type="ECO:0000313" key="2">
    <source>
        <dbReference type="Proteomes" id="UP000823910"/>
    </source>
</evidence>
<dbReference type="Gene3D" id="3.20.20.140">
    <property type="entry name" value="Metal-dependent hydrolases"/>
    <property type="match status" value="1"/>
</dbReference>
<reference evidence="1" key="2">
    <citation type="submission" date="2021-04" db="EMBL/GenBank/DDBJ databases">
        <authorList>
            <person name="Gilroy R."/>
        </authorList>
    </citation>
    <scope>NUCLEOTIDE SEQUENCE</scope>
    <source>
        <strain evidence="1">CHK180-15479</strain>
    </source>
</reference>